<reference evidence="2 3" key="1">
    <citation type="submission" date="2019-04" db="EMBL/GenBank/DDBJ databases">
        <title>Friends and foes A comparative genomics study of 23 Aspergillus species from section Flavi.</title>
        <authorList>
            <consortium name="DOE Joint Genome Institute"/>
            <person name="Kjaerbolling I."/>
            <person name="Vesth T."/>
            <person name="Frisvad J.C."/>
            <person name="Nybo J.L."/>
            <person name="Theobald S."/>
            <person name="Kildgaard S."/>
            <person name="Isbrandt T."/>
            <person name="Kuo A."/>
            <person name="Sato A."/>
            <person name="Lyhne E.K."/>
            <person name="Kogle M.E."/>
            <person name="Wiebenga A."/>
            <person name="Kun R.S."/>
            <person name="Lubbers R.J."/>
            <person name="Makela M.R."/>
            <person name="Barry K."/>
            <person name="Chovatia M."/>
            <person name="Clum A."/>
            <person name="Daum C."/>
            <person name="Haridas S."/>
            <person name="He G."/>
            <person name="LaButti K."/>
            <person name="Lipzen A."/>
            <person name="Mondo S."/>
            <person name="Riley R."/>
            <person name="Salamov A."/>
            <person name="Simmons B.A."/>
            <person name="Magnuson J.K."/>
            <person name="Henrissat B."/>
            <person name="Mortensen U.H."/>
            <person name="Larsen T.O."/>
            <person name="Devries R.P."/>
            <person name="Grigoriev I.V."/>
            <person name="Machida M."/>
            <person name="Baker S.E."/>
            <person name="Andersen M.R."/>
        </authorList>
    </citation>
    <scope>NUCLEOTIDE SEQUENCE [LARGE SCALE GENOMIC DNA]</scope>
    <source>
        <strain evidence="2 3">CBS 151.66</strain>
    </source>
</reference>
<feature type="region of interest" description="Disordered" evidence="1">
    <location>
        <begin position="36"/>
        <end position="69"/>
    </location>
</feature>
<proteinExistence type="predicted"/>
<dbReference type="OrthoDB" id="2245989at2759"/>
<gene>
    <name evidence="2" type="ORF">BDV29DRAFT_178586</name>
</gene>
<dbReference type="Proteomes" id="UP000326565">
    <property type="component" value="Unassembled WGS sequence"/>
</dbReference>
<dbReference type="EMBL" id="ML732263">
    <property type="protein sequence ID" value="KAB8071779.1"/>
    <property type="molecule type" value="Genomic_DNA"/>
</dbReference>
<dbReference type="InterPro" id="IPR021833">
    <property type="entry name" value="DUF3425"/>
</dbReference>
<name>A0A5N5WTX7_9EURO</name>
<dbReference type="Pfam" id="PF11905">
    <property type="entry name" value="DUF3425"/>
    <property type="match status" value="1"/>
</dbReference>
<keyword evidence="3" id="KW-1185">Reference proteome</keyword>
<evidence type="ECO:0008006" key="4">
    <source>
        <dbReference type="Google" id="ProtNLM"/>
    </source>
</evidence>
<dbReference type="AlphaFoldDB" id="A0A5N5WTX7"/>
<protein>
    <recommendedName>
        <fullName evidence="4">BZIP domain-containing protein</fullName>
    </recommendedName>
</protein>
<accession>A0A5N5WTX7</accession>
<evidence type="ECO:0000313" key="2">
    <source>
        <dbReference type="EMBL" id="KAB8071779.1"/>
    </source>
</evidence>
<evidence type="ECO:0000256" key="1">
    <source>
        <dbReference type="SAM" id="MobiDB-lite"/>
    </source>
</evidence>
<sequence length="278" mass="32855">MNSSTSIRRKSDDKMVITRRIEPADDWRNLTDRIERRRRQNRLNQRTYRNRHRPPPPVQSKQQKHQETSLPRLLLPAVNIYQTPLQTKQQQQIFSTLTSTAYQSYIIGHPTIDHLLSLTRINVYRAHINNLSLIGVAIDERLCDDDTISPFNLIGPVQPESWANVFPPSLHPTSMQRSCQHHPWLDFFPHPRVRDNLIRALGRYDEDELCLDIIGFWNPDPAENMLLVWGEPHDITNWEVTESFIRKWGWVIQGCPEILNSTNRWRARRGENLIFRYL</sequence>
<evidence type="ECO:0000313" key="3">
    <source>
        <dbReference type="Proteomes" id="UP000326565"/>
    </source>
</evidence>
<dbReference type="PANTHER" id="PTHR38116:SF8">
    <property type="entry name" value="BZIP DOMAIN-CONTAINING PROTEIN"/>
    <property type="match status" value="1"/>
</dbReference>
<dbReference type="PANTHER" id="PTHR38116">
    <property type="entry name" value="CHROMOSOME 7, WHOLE GENOME SHOTGUN SEQUENCE"/>
    <property type="match status" value="1"/>
</dbReference>
<organism evidence="2 3">
    <name type="scientific">Aspergillus leporis</name>
    <dbReference type="NCBI Taxonomy" id="41062"/>
    <lineage>
        <taxon>Eukaryota</taxon>
        <taxon>Fungi</taxon>
        <taxon>Dikarya</taxon>
        <taxon>Ascomycota</taxon>
        <taxon>Pezizomycotina</taxon>
        <taxon>Eurotiomycetes</taxon>
        <taxon>Eurotiomycetidae</taxon>
        <taxon>Eurotiales</taxon>
        <taxon>Aspergillaceae</taxon>
        <taxon>Aspergillus</taxon>
        <taxon>Aspergillus subgen. Circumdati</taxon>
    </lineage>
</organism>